<evidence type="ECO:0000313" key="1">
    <source>
        <dbReference type="EMBL" id="KAJ1213176.1"/>
    </source>
</evidence>
<dbReference type="AlphaFoldDB" id="A0AAV7WKD9"/>
<dbReference type="Proteomes" id="UP001066276">
    <property type="component" value="Chromosome 1_1"/>
</dbReference>
<organism evidence="1 2">
    <name type="scientific">Pleurodeles waltl</name>
    <name type="common">Iberian ribbed newt</name>
    <dbReference type="NCBI Taxonomy" id="8319"/>
    <lineage>
        <taxon>Eukaryota</taxon>
        <taxon>Metazoa</taxon>
        <taxon>Chordata</taxon>
        <taxon>Craniata</taxon>
        <taxon>Vertebrata</taxon>
        <taxon>Euteleostomi</taxon>
        <taxon>Amphibia</taxon>
        <taxon>Batrachia</taxon>
        <taxon>Caudata</taxon>
        <taxon>Salamandroidea</taxon>
        <taxon>Salamandridae</taxon>
        <taxon>Pleurodelinae</taxon>
        <taxon>Pleurodeles</taxon>
    </lineage>
</organism>
<proteinExistence type="predicted"/>
<keyword evidence="2" id="KW-1185">Reference proteome</keyword>
<sequence length="137" mass="15138">MHKRRALRRHSNVPRLQSGYKGGPIGHCLTEWDLDRSGVVRGTHIAVAAIPNDTTATELTALDEWAETQQGVLDTPIETTEVQLALQQLAGGKAPGSDGLPAEYYRACSGQLIQPYVEMVHEVLERETGYQSRSEKR</sequence>
<name>A0AAV7WKD9_PLEWA</name>
<protein>
    <submittedName>
        <fullName evidence="1">Uncharacterized protein</fullName>
    </submittedName>
</protein>
<dbReference type="EMBL" id="JANPWB010000001">
    <property type="protein sequence ID" value="KAJ1213176.1"/>
    <property type="molecule type" value="Genomic_DNA"/>
</dbReference>
<accession>A0AAV7WKD9</accession>
<evidence type="ECO:0000313" key="2">
    <source>
        <dbReference type="Proteomes" id="UP001066276"/>
    </source>
</evidence>
<gene>
    <name evidence="1" type="ORF">NDU88_000815</name>
</gene>
<reference evidence="1" key="1">
    <citation type="journal article" date="2022" name="bioRxiv">
        <title>Sequencing and chromosome-scale assembly of the giantPleurodeles waltlgenome.</title>
        <authorList>
            <person name="Brown T."/>
            <person name="Elewa A."/>
            <person name="Iarovenko S."/>
            <person name="Subramanian E."/>
            <person name="Araus A.J."/>
            <person name="Petzold A."/>
            <person name="Susuki M."/>
            <person name="Suzuki K.-i.T."/>
            <person name="Hayashi T."/>
            <person name="Toyoda A."/>
            <person name="Oliveira C."/>
            <person name="Osipova E."/>
            <person name="Leigh N.D."/>
            <person name="Simon A."/>
            <person name="Yun M.H."/>
        </authorList>
    </citation>
    <scope>NUCLEOTIDE SEQUENCE</scope>
    <source>
        <strain evidence="1">20211129_DDA</strain>
        <tissue evidence="1">Liver</tissue>
    </source>
</reference>
<comment type="caution">
    <text evidence="1">The sequence shown here is derived from an EMBL/GenBank/DDBJ whole genome shotgun (WGS) entry which is preliminary data.</text>
</comment>